<dbReference type="Proteomes" id="UP000886667">
    <property type="component" value="Unassembled WGS sequence"/>
</dbReference>
<proteinExistence type="predicted"/>
<accession>A0A9E4K8I0</accession>
<evidence type="ECO:0000313" key="1">
    <source>
        <dbReference type="EMBL" id="MCG7944836.1"/>
    </source>
</evidence>
<reference evidence="1" key="1">
    <citation type="journal article" date="2021" name="Proc. Natl. Acad. Sci. U.S.A.">
        <title>Global biogeography of chemosynthetic symbionts reveals both localized and globally distributed symbiont groups. .</title>
        <authorList>
            <person name="Osvatic J.T."/>
            <person name="Wilkins L.G.E."/>
            <person name="Leibrecht L."/>
            <person name="Leray M."/>
            <person name="Zauner S."/>
            <person name="Polzin J."/>
            <person name="Camacho Y."/>
            <person name="Gros O."/>
            <person name="van Gils J.A."/>
            <person name="Eisen J.A."/>
            <person name="Petersen J.M."/>
            <person name="Yuen B."/>
        </authorList>
    </citation>
    <scope>NUCLEOTIDE SEQUENCE</scope>
    <source>
        <strain evidence="1">MAGclacostrist064TRANS</strain>
    </source>
</reference>
<organism evidence="1 2">
    <name type="scientific">Candidatus Thiodiazotropha taylori</name>
    <dbReference type="NCBI Taxonomy" id="2792791"/>
    <lineage>
        <taxon>Bacteria</taxon>
        <taxon>Pseudomonadati</taxon>
        <taxon>Pseudomonadota</taxon>
        <taxon>Gammaproteobacteria</taxon>
        <taxon>Chromatiales</taxon>
        <taxon>Sedimenticolaceae</taxon>
        <taxon>Candidatus Thiodiazotropha</taxon>
    </lineage>
</organism>
<dbReference type="EMBL" id="JAEPCM010000016">
    <property type="protein sequence ID" value="MCG7944836.1"/>
    <property type="molecule type" value="Genomic_DNA"/>
</dbReference>
<comment type="caution">
    <text evidence="1">The sequence shown here is derived from an EMBL/GenBank/DDBJ whole genome shotgun (WGS) entry which is preliminary data.</text>
</comment>
<gene>
    <name evidence="1" type="ORF">JAZ07_00660</name>
</gene>
<evidence type="ECO:0000313" key="2">
    <source>
        <dbReference type="Proteomes" id="UP000886667"/>
    </source>
</evidence>
<name>A0A9E4K8I0_9GAMM</name>
<sequence>MLLPNGSMIKQDVIDAFNKAVVNPENLDQNGAIDWDFVDADIHLDLSKYYASDYLGECLDALADDFILHRS</sequence>
<protein>
    <submittedName>
        <fullName evidence="1">Uncharacterized protein</fullName>
    </submittedName>
</protein>
<dbReference type="AlphaFoldDB" id="A0A9E4K8I0"/>